<keyword evidence="3" id="KW-1185">Reference proteome</keyword>
<proteinExistence type="predicted"/>
<evidence type="ECO:0000313" key="3">
    <source>
        <dbReference type="Proteomes" id="UP000030765"/>
    </source>
</evidence>
<dbReference type="VEuPathDB" id="VectorBase:ASIC010400"/>
<dbReference type="EMBL" id="ATLV01018071">
    <property type="status" value="NOT_ANNOTATED_CDS"/>
    <property type="molecule type" value="Genomic_DNA"/>
</dbReference>
<name>A0A084VXH3_ANOSI</name>
<gene>
    <name evidence="1" type="ORF">ZHAS_00010400</name>
</gene>
<protein>
    <submittedName>
        <fullName evidence="1 2">Uncharacterized protein</fullName>
    </submittedName>
</protein>
<evidence type="ECO:0000313" key="1">
    <source>
        <dbReference type="EMBL" id="KFB42667.1"/>
    </source>
</evidence>
<accession>A0A084VXH3</accession>
<dbReference type="Proteomes" id="UP000030765">
    <property type="component" value="Unassembled WGS sequence"/>
</dbReference>
<sequence length="69" mass="7969">MQIYRRRATCFSIRFDRHQRDVPYQFTGTAHSRASGSVLRVARKNYPQTTLLTKAAQPAGPCLDFIRLK</sequence>
<dbReference type="EMBL" id="KE525212">
    <property type="protein sequence ID" value="KFB42667.1"/>
    <property type="molecule type" value="Genomic_DNA"/>
</dbReference>
<reference evidence="1 3" key="1">
    <citation type="journal article" date="2014" name="BMC Genomics">
        <title>Genome sequence of Anopheles sinensis provides insight into genetics basis of mosquito competence for malaria parasites.</title>
        <authorList>
            <person name="Zhou D."/>
            <person name="Zhang D."/>
            <person name="Ding G."/>
            <person name="Shi L."/>
            <person name="Hou Q."/>
            <person name="Ye Y."/>
            <person name="Xu Y."/>
            <person name="Zhou H."/>
            <person name="Xiong C."/>
            <person name="Li S."/>
            <person name="Yu J."/>
            <person name="Hong S."/>
            <person name="Yu X."/>
            <person name="Zou P."/>
            <person name="Chen C."/>
            <person name="Chang X."/>
            <person name="Wang W."/>
            <person name="Lv Y."/>
            <person name="Sun Y."/>
            <person name="Ma L."/>
            <person name="Shen B."/>
            <person name="Zhu C."/>
        </authorList>
    </citation>
    <scope>NUCLEOTIDE SEQUENCE [LARGE SCALE GENOMIC DNA]</scope>
</reference>
<dbReference type="EnsemblMetazoa" id="ASIC010400-RA">
    <property type="protein sequence ID" value="ASIC010400-PA"/>
    <property type="gene ID" value="ASIC010400"/>
</dbReference>
<evidence type="ECO:0000313" key="2">
    <source>
        <dbReference type="EnsemblMetazoa" id="ASIC010400-PA"/>
    </source>
</evidence>
<dbReference type="AlphaFoldDB" id="A0A084VXH3"/>
<organism evidence="1">
    <name type="scientific">Anopheles sinensis</name>
    <name type="common">Mosquito</name>
    <dbReference type="NCBI Taxonomy" id="74873"/>
    <lineage>
        <taxon>Eukaryota</taxon>
        <taxon>Metazoa</taxon>
        <taxon>Ecdysozoa</taxon>
        <taxon>Arthropoda</taxon>
        <taxon>Hexapoda</taxon>
        <taxon>Insecta</taxon>
        <taxon>Pterygota</taxon>
        <taxon>Neoptera</taxon>
        <taxon>Endopterygota</taxon>
        <taxon>Diptera</taxon>
        <taxon>Nematocera</taxon>
        <taxon>Culicoidea</taxon>
        <taxon>Culicidae</taxon>
        <taxon>Anophelinae</taxon>
        <taxon>Anopheles</taxon>
    </lineage>
</organism>
<reference evidence="2" key="2">
    <citation type="submission" date="2020-05" db="UniProtKB">
        <authorList>
            <consortium name="EnsemblMetazoa"/>
        </authorList>
    </citation>
    <scope>IDENTIFICATION</scope>
</reference>